<protein>
    <submittedName>
        <fullName evidence="4">Uncharacterized protein</fullName>
    </submittedName>
</protein>
<accession>A0A914I377</accession>
<feature type="region of interest" description="Disordered" evidence="2">
    <location>
        <begin position="1"/>
        <end position="25"/>
    </location>
</feature>
<dbReference type="AlphaFoldDB" id="A0A914I377"/>
<keyword evidence="1" id="KW-0175">Coiled coil</keyword>
<evidence type="ECO:0000313" key="4">
    <source>
        <dbReference type="WBParaSite" id="Gr19_v10_g7084.t1"/>
    </source>
</evidence>
<dbReference type="Proteomes" id="UP000887572">
    <property type="component" value="Unplaced"/>
</dbReference>
<evidence type="ECO:0000256" key="2">
    <source>
        <dbReference type="SAM" id="MobiDB-lite"/>
    </source>
</evidence>
<proteinExistence type="predicted"/>
<sequence>MKKHVTFTPSADDNPPSHSSIVSSVMESDFSIQTREVPEMFKKLAEDNAQMLPQPDIDPNVSAYPEINNGLVEAIDALESRMPLAFQDQHEVLKMQTEMLQLEVNYKEMYKKVHEQSVMRHNLEKSVNKNVEDMQKGAVVAQKLVKAKNAYEEVLAKAEQLLAKAEKRRMAN</sequence>
<evidence type="ECO:0000313" key="3">
    <source>
        <dbReference type="Proteomes" id="UP000887572"/>
    </source>
</evidence>
<evidence type="ECO:0000256" key="1">
    <source>
        <dbReference type="SAM" id="Coils"/>
    </source>
</evidence>
<dbReference type="WBParaSite" id="Gr19_v10_g7084.t1">
    <property type="protein sequence ID" value="Gr19_v10_g7084.t1"/>
    <property type="gene ID" value="Gr19_v10_g7084"/>
</dbReference>
<organism evidence="3 4">
    <name type="scientific">Globodera rostochiensis</name>
    <name type="common">Golden nematode worm</name>
    <name type="synonym">Heterodera rostochiensis</name>
    <dbReference type="NCBI Taxonomy" id="31243"/>
    <lineage>
        <taxon>Eukaryota</taxon>
        <taxon>Metazoa</taxon>
        <taxon>Ecdysozoa</taxon>
        <taxon>Nematoda</taxon>
        <taxon>Chromadorea</taxon>
        <taxon>Rhabditida</taxon>
        <taxon>Tylenchina</taxon>
        <taxon>Tylenchomorpha</taxon>
        <taxon>Tylenchoidea</taxon>
        <taxon>Heteroderidae</taxon>
        <taxon>Heteroderinae</taxon>
        <taxon>Globodera</taxon>
    </lineage>
</organism>
<feature type="coiled-coil region" evidence="1">
    <location>
        <begin position="141"/>
        <end position="168"/>
    </location>
</feature>
<keyword evidence="3" id="KW-1185">Reference proteome</keyword>
<reference evidence="4" key="1">
    <citation type="submission" date="2022-11" db="UniProtKB">
        <authorList>
            <consortium name="WormBaseParasite"/>
        </authorList>
    </citation>
    <scope>IDENTIFICATION</scope>
</reference>
<name>A0A914I377_GLORO</name>